<dbReference type="PATRIC" id="fig|515635.4.peg.1266"/>
<dbReference type="SUPFAM" id="SSF51556">
    <property type="entry name" value="Metallo-dependent hydrolases"/>
    <property type="match status" value="1"/>
</dbReference>
<feature type="binding site" evidence="4">
    <location>
        <position position="200"/>
    </location>
    <ligand>
        <name>a divalent metal cation</name>
        <dbReference type="ChEBI" id="CHEBI:60240"/>
        <label>1</label>
    </ligand>
</feature>
<feature type="binding site" evidence="4">
    <location>
        <position position="89"/>
    </location>
    <ligand>
        <name>a divalent metal cation</name>
        <dbReference type="ChEBI" id="CHEBI:60240"/>
        <label>1</label>
    </ligand>
</feature>
<dbReference type="InterPro" id="IPR015991">
    <property type="entry name" value="TatD/YcfH-like"/>
</dbReference>
<dbReference type="InterPro" id="IPR018228">
    <property type="entry name" value="DNase_TatD-rel_CS"/>
</dbReference>
<evidence type="ECO:0000256" key="4">
    <source>
        <dbReference type="PIRSR" id="PIRSR005902-1"/>
    </source>
</evidence>
<accession>B8E305</accession>
<keyword evidence="6" id="KW-1185">Reference proteome</keyword>
<dbReference type="PANTHER" id="PTHR46124:SF2">
    <property type="entry name" value="D-AMINOACYL-TRNA DEACYLASE"/>
    <property type="match status" value="1"/>
</dbReference>
<dbReference type="EnsemblBacteria" id="ACK42505">
    <property type="protein sequence ID" value="ACK42505"/>
    <property type="gene ID" value="Dtur_1227"/>
</dbReference>
<feature type="binding site" evidence="4">
    <location>
        <position position="150"/>
    </location>
    <ligand>
        <name>a divalent metal cation</name>
        <dbReference type="ChEBI" id="CHEBI:60240"/>
        <label>2</label>
    </ligand>
</feature>
<dbReference type="EMBL" id="CP001251">
    <property type="protein sequence ID" value="ACK42505.1"/>
    <property type="molecule type" value="Genomic_DNA"/>
</dbReference>
<comment type="similarity">
    <text evidence="1">Belongs to the metallo-dependent hydrolases superfamily. TatD-type hydrolase family.</text>
</comment>
<evidence type="ECO:0000313" key="5">
    <source>
        <dbReference type="EMBL" id="ACK42505.1"/>
    </source>
</evidence>
<dbReference type="PANTHER" id="PTHR46124">
    <property type="entry name" value="D-AMINOACYL-TRNA DEACYLASE"/>
    <property type="match status" value="1"/>
</dbReference>
<dbReference type="PIRSF" id="PIRSF005902">
    <property type="entry name" value="DNase_TatD"/>
    <property type="match status" value="1"/>
</dbReference>
<dbReference type="Proteomes" id="UP000007719">
    <property type="component" value="Chromosome"/>
</dbReference>
<organism evidence="5 6">
    <name type="scientific">Dictyoglomus turgidum (strain DSM 6724 / Z-1310)</name>
    <dbReference type="NCBI Taxonomy" id="515635"/>
    <lineage>
        <taxon>Bacteria</taxon>
        <taxon>Pseudomonadati</taxon>
        <taxon>Dictyoglomota</taxon>
        <taxon>Dictyoglomia</taxon>
        <taxon>Dictyoglomales</taxon>
        <taxon>Dictyoglomaceae</taxon>
        <taxon>Dictyoglomus</taxon>
    </lineage>
</organism>
<feature type="binding site" evidence="4">
    <location>
        <position position="8"/>
    </location>
    <ligand>
        <name>a divalent metal cation</name>
        <dbReference type="ChEBI" id="CHEBI:60240"/>
        <label>1</label>
    </ligand>
</feature>
<dbReference type="GO" id="GO:0016788">
    <property type="term" value="F:hydrolase activity, acting on ester bonds"/>
    <property type="evidence" value="ECO:0007669"/>
    <property type="project" value="InterPro"/>
</dbReference>
<dbReference type="InterPro" id="IPR001130">
    <property type="entry name" value="TatD-like"/>
</dbReference>
<dbReference type="GO" id="GO:0046872">
    <property type="term" value="F:metal ion binding"/>
    <property type="evidence" value="ECO:0007669"/>
    <property type="project" value="UniProtKB-KW"/>
</dbReference>
<dbReference type="KEGG" id="dtu:Dtur_1227"/>
<protein>
    <submittedName>
        <fullName evidence="5">Hydrolase, TatD family</fullName>
    </submittedName>
</protein>
<evidence type="ECO:0000256" key="1">
    <source>
        <dbReference type="ARBA" id="ARBA00009275"/>
    </source>
</evidence>
<dbReference type="Pfam" id="PF01026">
    <property type="entry name" value="TatD_DNase"/>
    <property type="match status" value="1"/>
</dbReference>
<sequence length="253" mass="29569">MWTDTHVHLNDERIYPQWREYVERAKKNGVVSFFVVGYDWESSLRANHLSIFEGIYSIIGVHPHESSSPYVDELDWKSLVTEKTLAIGEIGLDYYRLHSPKEKQKEVFSRFIQFAKEVNRPIVIHCRDAWKDLIDIMKAEKVWEVGGIMHSYSGSYETFKLVSEWNFLFSFSGPITYPNAKNLREVLKKIPLEYIVIETDAPYLPPQSCRGKMNEPAYLPEIAEKISELKNVSLEDLSIKFRENLKNLFGKEI</sequence>
<gene>
    <name evidence="5" type="ordered locus">Dtur_1227</name>
</gene>
<dbReference type="FunCoup" id="B8E305">
    <property type="interactions" value="333"/>
</dbReference>
<evidence type="ECO:0000256" key="3">
    <source>
        <dbReference type="ARBA" id="ARBA00022801"/>
    </source>
</evidence>
<dbReference type="GO" id="GO:0005829">
    <property type="term" value="C:cytosol"/>
    <property type="evidence" value="ECO:0000318"/>
    <property type="project" value="GO_Central"/>
</dbReference>
<feature type="binding site" evidence="4">
    <location>
        <position position="125"/>
    </location>
    <ligand>
        <name>a divalent metal cation</name>
        <dbReference type="ChEBI" id="CHEBI:60240"/>
        <label>2</label>
    </ligand>
</feature>
<reference evidence="6" key="1">
    <citation type="journal article" date="2016" name="Front. Microbiol.">
        <title>The complete genome sequence of hyperthermophile Dictyoglomus turgidum DSM 6724 reveals a specialized carbohydrate fermentor.</title>
        <authorList>
            <person name="Brumm P.J."/>
            <person name="Gowda K."/>
            <person name="Robb F.T."/>
            <person name="Mead D.A."/>
        </authorList>
    </citation>
    <scope>NUCLEOTIDE SEQUENCE [LARGE SCALE GENOMIC DNA]</scope>
    <source>
        <strain evidence="6">DSM 6724 / Z-1310</strain>
    </source>
</reference>
<keyword evidence="2 4" id="KW-0479">Metal-binding</keyword>
<dbReference type="NCBIfam" id="TIGR00010">
    <property type="entry name" value="YchF/TatD family DNA exonuclease"/>
    <property type="match status" value="1"/>
</dbReference>
<dbReference type="eggNOG" id="COG0084">
    <property type="taxonomic scope" value="Bacteria"/>
</dbReference>
<dbReference type="OrthoDB" id="9810005at2"/>
<dbReference type="HOGENOM" id="CLU_031506_4_0_0"/>
<dbReference type="Gene3D" id="3.20.20.140">
    <property type="entry name" value="Metal-dependent hydrolases"/>
    <property type="match status" value="1"/>
</dbReference>
<evidence type="ECO:0000313" key="6">
    <source>
        <dbReference type="Proteomes" id="UP000007719"/>
    </source>
</evidence>
<dbReference type="RefSeq" id="WP_012583587.1">
    <property type="nucleotide sequence ID" value="NC_011661.1"/>
</dbReference>
<name>B8E305_DICTD</name>
<dbReference type="InParanoid" id="B8E305"/>
<dbReference type="AlphaFoldDB" id="B8E305"/>
<keyword evidence="3 5" id="KW-0378">Hydrolase</keyword>
<feature type="binding site" evidence="4">
    <location>
        <position position="6"/>
    </location>
    <ligand>
        <name>a divalent metal cation</name>
        <dbReference type="ChEBI" id="CHEBI:60240"/>
        <label>1</label>
    </ligand>
</feature>
<dbReference type="GO" id="GO:0004536">
    <property type="term" value="F:DNA nuclease activity"/>
    <property type="evidence" value="ECO:0007669"/>
    <property type="project" value="InterPro"/>
</dbReference>
<dbReference type="FunFam" id="3.20.20.140:FF:000114">
    <property type="entry name" value="Hydrolase, TatD family"/>
    <property type="match status" value="1"/>
</dbReference>
<proteinExistence type="inferred from homology"/>
<dbReference type="InterPro" id="IPR032466">
    <property type="entry name" value="Metal_Hydrolase"/>
</dbReference>
<dbReference type="PROSITE" id="PS01091">
    <property type="entry name" value="TATD_3"/>
    <property type="match status" value="1"/>
</dbReference>
<dbReference type="CDD" id="cd01310">
    <property type="entry name" value="TatD_DNAse"/>
    <property type="match status" value="1"/>
</dbReference>
<dbReference type="STRING" id="515635.Dtur_1227"/>
<evidence type="ECO:0000256" key="2">
    <source>
        <dbReference type="ARBA" id="ARBA00022723"/>
    </source>
</evidence>